<evidence type="ECO:0000313" key="1">
    <source>
        <dbReference type="EMBL" id="MFC6662790.1"/>
    </source>
</evidence>
<gene>
    <name evidence="1" type="ORF">ACFP90_22345</name>
</gene>
<evidence type="ECO:0000313" key="2">
    <source>
        <dbReference type="Proteomes" id="UP001596317"/>
    </source>
</evidence>
<dbReference type="EMBL" id="JBHSWB010000002">
    <property type="protein sequence ID" value="MFC6662790.1"/>
    <property type="molecule type" value="Genomic_DNA"/>
</dbReference>
<proteinExistence type="predicted"/>
<name>A0ABW1ZPB4_9DEIO</name>
<sequence length="122" mass="13144">MVFDLPPGVTYRLTPTADGLRIDVSGAPVLPAVRPALGPSVTAYRSSNTQVWLATPFALARTEGWRASEATLARGTRVLILDFGPTLHGGQGTPYGGCCALVRWWLRRNPLEGAWAAQEAQR</sequence>
<dbReference type="RefSeq" id="WP_380058724.1">
    <property type="nucleotide sequence ID" value="NZ_JBHSWB010000002.1"/>
</dbReference>
<dbReference type="Proteomes" id="UP001596317">
    <property type="component" value="Unassembled WGS sequence"/>
</dbReference>
<keyword evidence="2" id="KW-1185">Reference proteome</keyword>
<organism evidence="1 2">
    <name type="scientific">Deinococcus multiflagellatus</name>
    <dbReference type="NCBI Taxonomy" id="1656887"/>
    <lineage>
        <taxon>Bacteria</taxon>
        <taxon>Thermotogati</taxon>
        <taxon>Deinococcota</taxon>
        <taxon>Deinococci</taxon>
        <taxon>Deinococcales</taxon>
        <taxon>Deinococcaceae</taxon>
        <taxon>Deinococcus</taxon>
    </lineage>
</organism>
<accession>A0ABW1ZPB4</accession>
<comment type="caution">
    <text evidence="1">The sequence shown here is derived from an EMBL/GenBank/DDBJ whole genome shotgun (WGS) entry which is preliminary data.</text>
</comment>
<protein>
    <submittedName>
        <fullName evidence="1">Uncharacterized protein</fullName>
    </submittedName>
</protein>
<reference evidence="2" key="1">
    <citation type="journal article" date="2019" name="Int. J. Syst. Evol. Microbiol.">
        <title>The Global Catalogue of Microorganisms (GCM) 10K type strain sequencing project: providing services to taxonomists for standard genome sequencing and annotation.</title>
        <authorList>
            <consortium name="The Broad Institute Genomics Platform"/>
            <consortium name="The Broad Institute Genome Sequencing Center for Infectious Disease"/>
            <person name="Wu L."/>
            <person name="Ma J."/>
        </authorList>
    </citation>
    <scope>NUCLEOTIDE SEQUENCE [LARGE SCALE GENOMIC DNA]</scope>
    <source>
        <strain evidence="2">CCUG 63830</strain>
    </source>
</reference>